<name>A0A4R1S7A2_HYDET</name>
<dbReference type="InterPro" id="IPR019301">
    <property type="entry name" value="Flagellar_prot_FlgJ_N"/>
</dbReference>
<sequence>MSSIQNPLSVSLNTPQWQRGLDPEQRKLAKACSDFETVLVKQMLEAMQGSTPLFGKGFGGEYFQSLFQEELSKEISVNGLGVGKMMFEQLNQAQNSKKAK</sequence>
<evidence type="ECO:0000313" key="3">
    <source>
        <dbReference type="Proteomes" id="UP000295008"/>
    </source>
</evidence>
<organism evidence="2 3">
    <name type="scientific">Hydrogenispora ethanolica</name>
    <dbReference type="NCBI Taxonomy" id="1082276"/>
    <lineage>
        <taxon>Bacteria</taxon>
        <taxon>Bacillati</taxon>
        <taxon>Bacillota</taxon>
        <taxon>Hydrogenispora</taxon>
    </lineage>
</organism>
<dbReference type="OrthoDB" id="9796740at2"/>
<dbReference type="Pfam" id="PF10135">
    <property type="entry name" value="Rod-binding"/>
    <property type="match status" value="1"/>
</dbReference>
<reference evidence="2 3" key="1">
    <citation type="submission" date="2019-03" db="EMBL/GenBank/DDBJ databases">
        <title>Genomic Encyclopedia of Type Strains, Phase IV (KMG-IV): sequencing the most valuable type-strain genomes for metagenomic binning, comparative biology and taxonomic classification.</title>
        <authorList>
            <person name="Goeker M."/>
        </authorList>
    </citation>
    <scope>NUCLEOTIDE SEQUENCE [LARGE SCALE GENOMIC DNA]</scope>
    <source>
        <strain evidence="2 3">LX-B</strain>
    </source>
</reference>
<dbReference type="AlphaFoldDB" id="A0A4R1S7A2"/>
<evidence type="ECO:0000259" key="1">
    <source>
        <dbReference type="Pfam" id="PF10135"/>
    </source>
</evidence>
<gene>
    <name evidence="2" type="ORF">EDC14_1003205</name>
</gene>
<comment type="caution">
    <text evidence="2">The sequence shown here is derived from an EMBL/GenBank/DDBJ whole genome shotgun (WGS) entry which is preliminary data.</text>
</comment>
<proteinExistence type="predicted"/>
<evidence type="ECO:0000313" key="2">
    <source>
        <dbReference type="EMBL" id="TCL75273.1"/>
    </source>
</evidence>
<keyword evidence="3" id="KW-1185">Reference proteome</keyword>
<dbReference type="EMBL" id="SLUN01000003">
    <property type="protein sequence ID" value="TCL75273.1"/>
    <property type="molecule type" value="Genomic_DNA"/>
</dbReference>
<accession>A0A4R1S7A2</accession>
<dbReference type="RefSeq" id="WP_132012939.1">
    <property type="nucleotide sequence ID" value="NZ_SLUN01000003.1"/>
</dbReference>
<protein>
    <submittedName>
        <fullName evidence="2">Rod binding protein</fullName>
    </submittedName>
</protein>
<dbReference type="Proteomes" id="UP000295008">
    <property type="component" value="Unassembled WGS sequence"/>
</dbReference>
<feature type="domain" description="Flagellar protein FlgJ N-terminal" evidence="1">
    <location>
        <begin position="41"/>
        <end position="89"/>
    </location>
</feature>